<dbReference type="OrthoDB" id="8128744at2"/>
<dbReference type="EMBL" id="VAUP01000022">
    <property type="protein sequence ID" value="TLX42993.1"/>
    <property type="molecule type" value="Genomic_DNA"/>
</dbReference>
<accession>A0A6C1KUU5</accession>
<evidence type="ECO:0000313" key="4">
    <source>
        <dbReference type="Proteomes" id="UP000305131"/>
    </source>
</evidence>
<evidence type="ECO:0000256" key="1">
    <source>
        <dbReference type="SAM" id="MobiDB-lite"/>
    </source>
</evidence>
<feature type="signal peptide" evidence="2">
    <location>
        <begin position="1"/>
        <end position="21"/>
    </location>
</feature>
<keyword evidence="2" id="KW-0732">Signal</keyword>
<dbReference type="AlphaFoldDB" id="A0A6C1KUU5"/>
<dbReference type="GeneID" id="95773802"/>
<dbReference type="Proteomes" id="UP000305131">
    <property type="component" value="Unassembled WGS sequence"/>
</dbReference>
<comment type="caution">
    <text evidence="3">The sequence shown here is derived from an EMBL/GenBank/DDBJ whole genome shotgun (WGS) entry which is preliminary data.</text>
</comment>
<feature type="compositionally biased region" description="Polar residues" evidence="1">
    <location>
        <begin position="148"/>
        <end position="157"/>
    </location>
</feature>
<sequence length="157" mass="16632">MRSILFAALGFAAFASGPALAQQNSGQQLSAQQARDFAVGKMFSFSCFEGSKGAGRIYPDGSVAGMITMPDKEPRFVRLPANTLRVRGDNVCGFVKGMTFEPCFDLVKTGPGSFRGSLAGVQTMWCEFVSAGGDKSQVASRRAKSKPRSNTAEASAE</sequence>
<proteinExistence type="predicted"/>
<protein>
    <submittedName>
        <fullName evidence="3">Uncharacterized protein</fullName>
    </submittedName>
</protein>
<organism evidence="3 4">
    <name type="scientific">Xanthobacter autotrophicus</name>
    <dbReference type="NCBI Taxonomy" id="280"/>
    <lineage>
        <taxon>Bacteria</taxon>
        <taxon>Pseudomonadati</taxon>
        <taxon>Pseudomonadota</taxon>
        <taxon>Alphaproteobacteria</taxon>
        <taxon>Hyphomicrobiales</taxon>
        <taxon>Xanthobacteraceae</taxon>
        <taxon>Xanthobacter</taxon>
    </lineage>
</organism>
<evidence type="ECO:0000313" key="3">
    <source>
        <dbReference type="EMBL" id="TLX42993.1"/>
    </source>
</evidence>
<gene>
    <name evidence="3" type="ORF">FBQ73_10085</name>
</gene>
<dbReference type="RefSeq" id="WP_138399350.1">
    <property type="nucleotide sequence ID" value="NZ_JBAFVI010000002.1"/>
</dbReference>
<reference evidence="3 4" key="1">
    <citation type="submission" date="2019-05" db="EMBL/GenBank/DDBJ databases">
        <authorList>
            <person name="Zhou X."/>
        </authorList>
    </citation>
    <scope>NUCLEOTIDE SEQUENCE [LARGE SCALE GENOMIC DNA]</scope>
    <source>
        <strain evidence="3 4">DSM 432</strain>
    </source>
</reference>
<feature type="chain" id="PRO_5025626532" evidence="2">
    <location>
        <begin position="22"/>
        <end position="157"/>
    </location>
</feature>
<name>A0A6C1KUU5_XANAU</name>
<evidence type="ECO:0000256" key="2">
    <source>
        <dbReference type="SAM" id="SignalP"/>
    </source>
</evidence>
<feature type="region of interest" description="Disordered" evidence="1">
    <location>
        <begin position="133"/>
        <end position="157"/>
    </location>
</feature>